<dbReference type="SMART" id="SM00129">
    <property type="entry name" value="KISc"/>
    <property type="match status" value="1"/>
</dbReference>
<comment type="similarity">
    <text evidence="5">Belongs to the TRAFAC class myosin-kinesin ATPase superfamily. Kinesin family.</text>
</comment>
<protein>
    <recommendedName>
        <fullName evidence="8">Kinesin motor domain-containing protein</fullName>
    </recommendedName>
</protein>
<feature type="coiled-coil region" evidence="6">
    <location>
        <begin position="1289"/>
        <end position="1316"/>
    </location>
</feature>
<feature type="coiled-coil region" evidence="6">
    <location>
        <begin position="1208"/>
        <end position="1263"/>
    </location>
</feature>
<feature type="coiled-coil region" evidence="6">
    <location>
        <begin position="1064"/>
        <end position="1175"/>
    </location>
</feature>
<dbReference type="InterPro" id="IPR001752">
    <property type="entry name" value="Kinesin_motor_dom"/>
</dbReference>
<organism evidence="9 10">
    <name type="scientific">Peronospora belbahrii</name>
    <dbReference type="NCBI Taxonomy" id="622444"/>
    <lineage>
        <taxon>Eukaryota</taxon>
        <taxon>Sar</taxon>
        <taxon>Stramenopiles</taxon>
        <taxon>Oomycota</taxon>
        <taxon>Peronosporomycetes</taxon>
        <taxon>Peronosporales</taxon>
        <taxon>Peronosporaceae</taxon>
        <taxon>Peronospora</taxon>
    </lineage>
</organism>
<dbReference type="InterPro" id="IPR019821">
    <property type="entry name" value="Kinesin_motor_CS"/>
</dbReference>
<dbReference type="Proteomes" id="UP001160483">
    <property type="component" value="Unassembled WGS sequence"/>
</dbReference>
<keyword evidence="2 5" id="KW-0067">ATP-binding</keyword>
<feature type="region of interest" description="Disordered" evidence="7">
    <location>
        <begin position="1852"/>
        <end position="1887"/>
    </location>
</feature>
<evidence type="ECO:0000256" key="4">
    <source>
        <dbReference type="ARBA" id="ARBA00023175"/>
    </source>
</evidence>
<feature type="region of interest" description="Disordered" evidence="7">
    <location>
        <begin position="931"/>
        <end position="952"/>
    </location>
</feature>
<feature type="coiled-coil region" evidence="6">
    <location>
        <begin position="1438"/>
        <end position="1659"/>
    </location>
</feature>
<dbReference type="Pfam" id="PF00225">
    <property type="entry name" value="Kinesin"/>
    <property type="match status" value="1"/>
</dbReference>
<feature type="coiled-coil region" evidence="6">
    <location>
        <begin position="1709"/>
        <end position="1736"/>
    </location>
</feature>
<dbReference type="GO" id="GO:0005524">
    <property type="term" value="F:ATP binding"/>
    <property type="evidence" value="ECO:0007669"/>
    <property type="project" value="UniProtKB-UniRule"/>
</dbReference>
<dbReference type="FunFam" id="3.40.850.10:FF:000193">
    <property type="entry name" value="Kinesin-like protein"/>
    <property type="match status" value="1"/>
</dbReference>
<dbReference type="GO" id="GO:0008017">
    <property type="term" value="F:microtubule binding"/>
    <property type="evidence" value="ECO:0007669"/>
    <property type="project" value="InterPro"/>
</dbReference>
<feature type="region of interest" description="Disordered" evidence="7">
    <location>
        <begin position="705"/>
        <end position="727"/>
    </location>
</feature>
<evidence type="ECO:0000256" key="6">
    <source>
        <dbReference type="SAM" id="Coils"/>
    </source>
</evidence>
<dbReference type="GO" id="GO:0007018">
    <property type="term" value="P:microtubule-based movement"/>
    <property type="evidence" value="ECO:0007669"/>
    <property type="project" value="InterPro"/>
</dbReference>
<feature type="coiled-coil region" evidence="6">
    <location>
        <begin position="825"/>
        <end position="873"/>
    </location>
</feature>
<accession>A0AAU9L268</accession>
<evidence type="ECO:0000259" key="8">
    <source>
        <dbReference type="PROSITE" id="PS50067"/>
    </source>
</evidence>
<feature type="coiled-coil region" evidence="6">
    <location>
        <begin position="1766"/>
        <end position="1818"/>
    </location>
</feature>
<evidence type="ECO:0000256" key="1">
    <source>
        <dbReference type="ARBA" id="ARBA00022741"/>
    </source>
</evidence>
<evidence type="ECO:0000256" key="3">
    <source>
        <dbReference type="ARBA" id="ARBA00023054"/>
    </source>
</evidence>
<feature type="region of interest" description="Disordered" evidence="7">
    <location>
        <begin position="432"/>
        <end position="452"/>
    </location>
</feature>
<evidence type="ECO:0000313" key="9">
    <source>
        <dbReference type="EMBL" id="CAH0474236.1"/>
    </source>
</evidence>
<evidence type="ECO:0000256" key="7">
    <source>
        <dbReference type="SAM" id="MobiDB-lite"/>
    </source>
</evidence>
<evidence type="ECO:0000313" key="10">
    <source>
        <dbReference type="Proteomes" id="UP001160483"/>
    </source>
</evidence>
<dbReference type="PANTHER" id="PTHR47968:SF75">
    <property type="entry name" value="CENTROMERE-ASSOCIATED PROTEIN E"/>
    <property type="match status" value="1"/>
</dbReference>
<dbReference type="InterPro" id="IPR027417">
    <property type="entry name" value="P-loop_NTPase"/>
</dbReference>
<keyword evidence="4 5" id="KW-0505">Motor protein</keyword>
<dbReference type="InterPro" id="IPR027640">
    <property type="entry name" value="Kinesin-like_fam"/>
</dbReference>
<reference evidence="9" key="1">
    <citation type="submission" date="2021-11" db="EMBL/GenBank/DDBJ databases">
        <authorList>
            <person name="Islam A."/>
            <person name="Islam S."/>
            <person name="Flora M.S."/>
            <person name="Rahman M."/>
            <person name="Ziaur R.M."/>
            <person name="Epstein J.H."/>
            <person name="Hassan M."/>
            <person name="Klassen M."/>
            <person name="Woodard K."/>
            <person name="Webb A."/>
            <person name="Webby R.J."/>
            <person name="El Zowalaty M.E."/>
        </authorList>
    </citation>
    <scope>NUCLEOTIDE SEQUENCE</scope>
    <source>
        <strain evidence="9">Pbs3</strain>
    </source>
</reference>
<name>A0AAU9L268_9STRA</name>
<dbReference type="PRINTS" id="PR00380">
    <property type="entry name" value="KINESINHEAVY"/>
</dbReference>
<gene>
    <name evidence="9" type="ORF">PBS003_LOCUS1097</name>
</gene>
<dbReference type="PROSITE" id="PS50067">
    <property type="entry name" value="KINESIN_MOTOR_2"/>
    <property type="match status" value="1"/>
</dbReference>
<keyword evidence="3 6" id="KW-0175">Coiled coil</keyword>
<dbReference type="SUPFAM" id="SSF52540">
    <property type="entry name" value="P-loop containing nucleoside triphosphate hydrolases"/>
    <property type="match status" value="1"/>
</dbReference>
<feature type="coiled-coil region" evidence="6">
    <location>
        <begin position="370"/>
        <end position="416"/>
    </location>
</feature>
<evidence type="ECO:0000256" key="5">
    <source>
        <dbReference type="PROSITE-ProRule" id="PRU00283"/>
    </source>
</evidence>
<feature type="coiled-coil region" evidence="6">
    <location>
        <begin position="648"/>
        <end position="686"/>
    </location>
</feature>
<feature type="domain" description="Kinesin motor" evidence="8">
    <location>
        <begin position="13"/>
        <end position="361"/>
    </location>
</feature>
<dbReference type="InterPro" id="IPR036961">
    <property type="entry name" value="Kinesin_motor_dom_sf"/>
</dbReference>
<dbReference type="Gene3D" id="3.40.850.10">
    <property type="entry name" value="Kinesin motor domain"/>
    <property type="match status" value="1"/>
</dbReference>
<comment type="caution">
    <text evidence="9">The sequence shown here is derived from an EMBL/GenBank/DDBJ whole genome shotgun (WGS) entry which is preliminary data.</text>
</comment>
<dbReference type="GO" id="GO:0003777">
    <property type="term" value="F:microtubule motor activity"/>
    <property type="evidence" value="ECO:0007669"/>
    <property type="project" value="InterPro"/>
</dbReference>
<dbReference type="EMBL" id="CAKKTJ010000100">
    <property type="protein sequence ID" value="CAH0474236.1"/>
    <property type="molecule type" value="Genomic_DNA"/>
</dbReference>
<dbReference type="PANTHER" id="PTHR47968">
    <property type="entry name" value="CENTROMERE PROTEIN E"/>
    <property type="match status" value="1"/>
</dbReference>
<proteinExistence type="inferred from homology"/>
<dbReference type="PROSITE" id="PS00411">
    <property type="entry name" value="KINESIN_MOTOR_1"/>
    <property type="match status" value="1"/>
</dbReference>
<feature type="binding site" evidence="5">
    <location>
        <begin position="102"/>
        <end position="109"/>
    </location>
    <ligand>
        <name>ATP</name>
        <dbReference type="ChEBI" id="CHEBI:30616"/>
    </ligand>
</feature>
<evidence type="ECO:0000256" key="2">
    <source>
        <dbReference type="ARBA" id="ARBA00022840"/>
    </source>
</evidence>
<keyword evidence="1 5" id="KW-0547">Nucleotide-binding</keyword>
<sequence>MDTTNSARGEAENIAVCIRIRPMNDREIRSNDSSALCCIPRLKTVSLLDPRTGIPLSGKGNVYQYDDIFDPKSDIHLLYQRVGQRIVHSTLNGINGTIFAYGQTSSGKTFTMQGNGEMNVKLKDQIHFNARGILQLAVDDIFHFIENCLDRDFLLRVSYVEIYNEVVKDLLNPVVNLKLREDPKKGVYVECKEEIITNYHDIVMLLQMGNRNRTVGHTAMNEKSSRSHSVFRIVIESKEKANFRRLSEEDVNGAVLVASLNLVDLAGSESLRHTGAEGIRQREAGNINKSLLTLARVINSLASSGGGGQNAPFRDSKLTRLLQNSLGGNTRTLIICCVTPSDKYIEETKSTLQFAARAKDIQTSATVNEVLDDQTQLRRLKREVHELKKLVNSEALNALKAENEALISEKNHNKTEMARLTGLILSSSSVTKLNTGSKKRKRQKGMRETWGPGDFPTNIKALGLLSPDCYPRKRHSPTKENMDPQTLFRVYEDVEDVTDVNNDLAKAETPASYSATNKLKLVKRADVGDSSKNVIDLFSAVFRSYHDGNGESPIAAVEATANEKRALLGGVENARASDVLAEIKSLMVANMRLRDALDDKSVLDQTVNDLLTKVEDENADWDSSKSALNAGINADEVMAELMSTQEYLAKEKRRCHDLEMEKANTQQMAAEELNSLHCQLEALKLESTKLQQGCDRKKHELAATAQNNQSGLMPPGNEDSMSSCSRKHELESLLEELKALQTSLQLAVAERDEEIASLELHGNEVKQPKREERVRFLEEKRAALQKKIGQLREEAAPGNEDASSESAQNLQRNVFSADKTENVVVDKLAQELQNIMQELAQLQSDHERTALEKEELQAERERMSEEIEVLQRQLCVISETLVEKEHIAKVLQAQLDAKVATISQMQTKHLDEVETLQQSIRDLATEKEQLSTRIREAGAADSTTTDSGDPEELATKCIDNANEHSLETNKTQKLHLAVERMAEQLSALESKLGDTNPTLCSTEHSAEQNELMIAFDQLKVDFHTMQQASTALSTDFVVKQEQIAKASSPDDPNIVLTHGFEQQYSALKEDFKRVTKELEHISHERNDCMEELQALEAQLMQISEEKMKFAIAADEQENKLREVQKEVLSSSATITTLQAQLEDTQSIKASLEADKMKLEQTIENLQIALTTSQADHAAIVEQMQHDNTVPKPENESSASKAEYLQQRLETEFKEREKLQLDVQSYEETLSVLRNEAKDNSDKIADLSEKIKMLEADLDSAARTQQKKDKEFAKLTNALTMSEEEQQEMRHQSKQRLIAAEEKEMELQDKISALKLQLKMASTGMETVSTPPQDDVELNLLEARAKQTELQSKTTALETQLLEAKQELLKRDSEWSKKEALAKKEFARMTTEQTQLLDELSALKTDIGASQDAMKVQAEELVKAKEFCAAVLEQKEVIQRKLEAETARWEETHQDLVRQMDSIGEQFLEAQAELERHQKNADGEIHRLRSAIDQSEAEINELKRCAKAREEDWKIRICEQEEWQKQVNSRQEALQAKCNELVGERRLLKEKYVVIEAQHREVEDQQRDEICELQQKFAAAQAQQATYQAKLKEIEAQLEMTENEVTQSHRELKSLAELLKSSQMEGDNYHNQLVEAQLAKESLEKLVDKQKARIDKLDKVKMTTETLELFRKLKKDRFDLHVKVQDLQKDLAQALSQCQGDHLEQEHFLLKRKDEELRLLKEQVEELREAVRIEKHQALDGKAKMRAALIDEHQKAEHEVQEMQFLMKERMELVDKLESQLASANDAMTTFREHTSENVAYLEKENLELHVENRKLKKQLNVVLTSLPEKEDVMDDDTGTYDVSAAAAAKVLGEDISSSNKENEVGGDCAVTTKTSSQPPEKSRCPCY</sequence>